<keyword evidence="1" id="KW-0238">DNA-binding</keyword>
<dbReference type="EMBL" id="JACRSU010000002">
    <property type="protein sequence ID" value="MBC8540682.1"/>
    <property type="molecule type" value="Genomic_DNA"/>
</dbReference>
<feature type="domain" description="HTH cro/C1-type" evidence="2">
    <location>
        <begin position="6"/>
        <end position="60"/>
    </location>
</feature>
<dbReference type="Proteomes" id="UP000611762">
    <property type="component" value="Unassembled WGS sequence"/>
</dbReference>
<evidence type="ECO:0000313" key="4">
    <source>
        <dbReference type="Proteomes" id="UP000611762"/>
    </source>
</evidence>
<dbReference type="Gene3D" id="1.10.260.40">
    <property type="entry name" value="lambda repressor-like DNA-binding domains"/>
    <property type="match status" value="1"/>
</dbReference>
<reference evidence="3" key="1">
    <citation type="submission" date="2020-08" db="EMBL/GenBank/DDBJ databases">
        <title>Genome public.</title>
        <authorList>
            <person name="Liu C."/>
            <person name="Sun Q."/>
        </authorList>
    </citation>
    <scope>NUCLEOTIDE SEQUENCE</scope>
    <source>
        <strain evidence="3">H8</strain>
    </source>
</reference>
<dbReference type="SUPFAM" id="SSF47413">
    <property type="entry name" value="lambda repressor-like DNA-binding domains"/>
    <property type="match status" value="1"/>
</dbReference>
<sequence length="99" mass="11583">MICDRIKKLREQYHLSQVDLAKKLNIARTSVLAWENQTSAPAMKHIILMAKLFRVTTDYLLEVDNKRMLSLDNLSDEEIAIICSLLNYFDKNKQLDNQE</sequence>
<organism evidence="3 4">
    <name type="scientific">Congzhengia minquanensis</name>
    <dbReference type="NCBI Taxonomy" id="2763657"/>
    <lineage>
        <taxon>Bacteria</taxon>
        <taxon>Bacillati</taxon>
        <taxon>Bacillota</taxon>
        <taxon>Clostridia</taxon>
        <taxon>Eubacteriales</taxon>
        <taxon>Oscillospiraceae</taxon>
        <taxon>Congzhengia</taxon>
    </lineage>
</organism>
<dbReference type="PANTHER" id="PTHR46558">
    <property type="entry name" value="TRACRIPTIONAL REGULATORY PROTEIN-RELATED-RELATED"/>
    <property type="match status" value="1"/>
</dbReference>
<dbReference type="GO" id="GO:0003677">
    <property type="term" value="F:DNA binding"/>
    <property type="evidence" value="ECO:0007669"/>
    <property type="project" value="UniProtKB-KW"/>
</dbReference>
<comment type="caution">
    <text evidence="3">The sequence shown here is derived from an EMBL/GenBank/DDBJ whole genome shotgun (WGS) entry which is preliminary data.</text>
</comment>
<dbReference type="Pfam" id="PF01381">
    <property type="entry name" value="HTH_3"/>
    <property type="match status" value="1"/>
</dbReference>
<protein>
    <submittedName>
        <fullName evidence="3">Helix-turn-helix transcriptional regulator</fullName>
    </submittedName>
</protein>
<dbReference type="SMART" id="SM00530">
    <property type="entry name" value="HTH_XRE"/>
    <property type="match status" value="1"/>
</dbReference>
<keyword evidence="4" id="KW-1185">Reference proteome</keyword>
<dbReference type="PROSITE" id="PS50943">
    <property type="entry name" value="HTH_CROC1"/>
    <property type="match status" value="1"/>
</dbReference>
<accession>A0A926DN13</accession>
<gene>
    <name evidence="3" type="ORF">H8698_06795</name>
</gene>
<dbReference type="RefSeq" id="WP_177677471.1">
    <property type="nucleotide sequence ID" value="NZ_JACRSU010000002.1"/>
</dbReference>
<proteinExistence type="predicted"/>
<name>A0A926DN13_9FIRM</name>
<evidence type="ECO:0000259" key="2">
    <source>
        <dbReference type="PROSITE" id="PS50943"/>
    </source>
</evidence>
<dbReference type="PANTHER" id="PTHR46558:SF4">
    <property type="entry name" value="DNA-BIDING PHAGE PROTEIN"/>
    <property type="match status" value="1"/>
</dbReference>
<dbReference type="AlphaFoldDB" id="A0A926DN13"/>
<dbReference type="InterPro" id="IPR010982">
    <property type="entry name" value="Lambda_DNA-bd_dom_sf"/>
</dbReference>
<evidence type="ECO:0000313" key="3">
    <source>
        <dbReference type="EMBL" id="MBC8540682.1"/>
    </source>
</evidence>
<dbReference type="InterPro" id="IPR001387">
    <property type="entry name" value="Cro/C1-type_HTH"/>
</dbReference>
<evidence type="ECO:0000256" key="1">
    <source>
        <dbReference type="ARBA" id="ARBA00023125"/>
    </source>
</evidence>
<dbReference type="CDD" id="cd00093">
    <property type="entry name" value="HTH_XRE"/>
    <property type="match status" value="1"/>
</dbReference>